<dbReference type="InterPro" id="IPR020023">
    <property type="entry name" value="PseG"/>
</dbReference>
<dbReference type="PANTHER" id="PTHR21015">
    <property type="entry name" value="UDP-N-ACETYLGLUCOSAMINE--N-ACETYLMURAMYL-(PENTAPEPTIDE) PYROPHOSPHORYL-UNDECAPRENOL N-ACETYLGLUCOSAMINE TRANSFERASE 1"/>
    <property type="match status" value="1"/>
</dbReference>
<dbReference type="InterPro" id="IPR007235">
    <property type="entry name" value="Glyco_trans_28_C"/>
</dbReference>
<evidence type="ECO:0000256" key="2">
    <source>
        <dbReference type="PIRSR" id="PIRSR620023-2"/>
    </source>
</evidence>
<evidence type="ECO:0000259" key="3">
    <source>
        <dbReference type="Pfam" id="PF04101"/>
    </source>
</evidence>
<dbReference type="SUPFAM" id="SSF53756">
    <property type="entry name" value="UDP-Glycosyltransferase/glycogen phosphorylase"/>
    <property type="match status" value="2"/>
</dbReference>
<dbReference type="RefSeq" id="WP_043802913.1">
    <property type="nucleotide sequence ID" value="NZ_AVCH01000156.1"/>
</dbReference>
<reference evidence="4 5" key="1">
    <citation type="submission" date="2013-09" db="EMBL/GenBank/DDBJ databases">
        <title>Genome sequencing of Arenimonas malthae.</title>
        <authorList>
            <person name="Chen F."/>
            <person name="Wang G."/>
        </authorList>
    </citation>
    <scope>NUCLEOTIDE SEQUENCE [LARGE SCALE GENOMIC DNA]</scope>
    <source>
        <strain evidence="4 5">CC-JY-1</strain>
    </source>
</reference>
<dbReference type="Pfam" id="PF04101">
    <property type="entry name" value="Glyco_tran_28_C"/>
    <property type="match status" value="1"/>
</dbReference>
<name>A0A091B869_9GAMM</name>
<organism evidence="4 5">
    <name type="scientific">Arenimonas malthae CC-JY-1</name>
    <dbReference type="NCBI Taxonomy" id="1384054"/>
    <lineage>
        <taxon>Bacteria</taxon>
        <taxon>Pseudomonadati</taxon>
        <taxon>Pseudomonadota</taxon>
        <taxon>Gammaproteobacteria</taxon>
        <taxon>Lysobacterales</taxon>
        <taxon>Lysobacteraceae</taxon>
        <taxon>Arenimonas</taxon>
    </lineage>
</organism>
<accession>A0A091B869</accession>
<dbReference type="Gene3D" id="3.40.50.11190">
    <property type="match status" value="1"/>
</dbReference>
<evidence type="ECO:0000313" key="4">
    <source>
        <dbReference type="EMBL" id="KFN47911.1"/>
    </source>
</evidence>
<dbReference type="Gene3D" id="3.40.50.2000">
    <property type="entry name" value="Glycogen Phosphorylase B"/>
    <property type="match status" value="1"/>
</dbReference>
<evidence type="ECO:0000256" key="1">
    <source>
        <dbReference type="PIRSR" id="PIRSR620023-1"/>
    </source>
</evidence>
<feature type="binding site" evidence="2">
    <location>
        <position position="171"/>
    </location>
    <ligand>
        <name>substrate</name>
    </ligand>
</feature>
<gene>
    <name evidence="4" type="ORF">N790_07110</name>
</gene>
<dbReference type="PANTHER" id="PTHR21015:SF22">
    <property type="entry name" value="GLYCOSYLTRANSFERASE"/>
    <property type="match status" value="1"/>
</dbReference>
<feature type="binding site" evidence="2">
    <location>
        <position position="278"/>
    </location>
    <ligand>
        <name>substrate</name>
    </ligand>
</feature>
<dbReference type="STRING" id="1384054.N790_07110"/>
<protein>
    <recommendedName>
        <fullName evidence="3">Glycosyl transferase family 28 C-terminal domain-containing protein</fullName>
    </recommendedName>
</protein>
<feature type="domain" description="Glycosyl transferase family 28 C-terminal" evidence="3">
    <location>
        <begin position="256"/>
        <end position="338"/>
    </location>
</feature>
<dbReference type="eggNOG" id="COG3980">
    <property type="taxonomic scope" value="Bacteria"/>
</dbReference>
<proteinExistence type="predicted"/>
<dbReference type="Proteomes" id="UP000029392">
    <property type="component" value="Unassembled WGS sequence"/>
</dbReference>
<dbReference type="AlphaFoldDB" id="A0A091B869"/>
<sequence length="358" mass="38709">MDVLFRADAATEIGSGHVMRCLAIAGALRVQGANCQFACRDLPGHLGGLIERQGFPVWLLATPDAAGESLLPAPPAAVDRSQADDAGAVSRRLDRRAIDWLVVDHYGLDWRWESRLRPHAFRIAVIDDLANRTHDCDLLVDQTLGRRAAEYSGLVPETASVLTGTDFAPLRGEFARWRQQSLERRDGSRFEAILVSLGGVDKANHTSRVLRALASAPLPANCNIRIVMGPLAPWLDEVRDAAAALPWRSEVHVGVSNMAELMASCDLAIGAAGTTSWERCCLGLPALTMVVADNQVQGAEALAATGASWLIHDSQELPSMISSLLDDRSQLRDMSRAASALVDGQGLDRVVREMIRGR</sequence>
<comment type="caution">
    <text evidence="4">The sequence shown here is derived from an EMBL/GenBank/DDBJ whole genome shotgun (WGS) entry which is preliminary data.</text>
</comment>
<evidence type="ECO:0000313" key="5">
    <source>
        <dbReference type="Proteomes" id="UP000029392"/>
    </source>
</evidence>
<keyword evidence="5" id="KW-1185">Reference proteome</keyword>
<dbReference type="EMBL" id="AVCH01000156">
    <property type="protein sequence ID" value="KFN47911.1"/>
    <property type="molecule type" value="Genomic_DNA"/>
</dbReference>
<feature type="active site" description="Proton acceptor" evidence="1">
    <location>
        <position position="17"/>
    </location>
</feature>
<dbReference type="GO" id="GO:0016758">
    <property type="term" value="F:hexosyltransferase activity"/>
    <property type="evidence" value="ECO:0007669"/>
    <property type="project" value="InterPro"/>
</dbReference>
<dbReference type="OrthoDB" id="9788924at2"/>
<dbReference type="NCBIfam" id="TIGR03590">
    <property type="entry name" value="PseG"/>
    <property type="match status" value="1"/>
</dbReference>